<dbReference type="Proteomes" id="UP001349343">
    <property type="component" value="Segment"/>
</dbReference>
<evidence type="ECO:0000313" key="2">
    <source>
        <dbReference type="Proteomes" id="UP001349343"/>
    </source>
</evidence>
<dbReference type="PANTHER" id="PTHR36300:SF1">
    <property type="entry name" value="RAW, ISOFORM A"/>
    <property type="match status" value="1"/>
</dbReference>
<protein>
    <recommendedName>
        <fullName evidence="3">Nucleoside 2-deoxyribosyltransferase</fullName>
    </recommendedName>
</protein>
<proteinExistence type="predicted"/>
<organism evidence="1 2">
    <name type="scientific">phage Lak_Megaphage_RVC_JS4_GC31</name>
    <dbReference type="NCBI Taxonomy" id="3109228"/>
    <lineage>
        <taxon>Viruses</taxon>
        <taxon>Duplodnaviria</taxon>
        <taxon>Heunggongvirae</taxon>
        <taxon>Uroviricota</taxon>
        <taxon>Caudoviricetes</taxon>
        <taxon>Caudoviricetes code 15 clade</taxon>
    </lineage>
</organism>
<name>A0ABZ0Z1H0_9CAUD</name>
<dbReference type="Gene3D" id="3.40.50.450">
    <property type="match status" value="2"/>
</dbReference>
<keyword evidence="2" id="KW-1185">Reference proteome</keyword>
<evidence type="ECO:0008006" key="3">
    <source>
        <dbReference type="Google" id="ProtNLM"/>
    </source>
</evidence>
<dbReference type="EMBL" id="OR769222">
    <property type="protein sequence ID" value="WQJ53034.1"/>
    <property type="molecule type" value="Genomic_DNA"/>
</dbReference>
<evidence type="ECO:0000313" key="1">
    <source>
        <dbReference type="EMBL" id="WQJ53034.1"/>
    </source>
</evidence>
<sequence length="308" mass="35524">MEKCNVFLGGTCAESDWRNQLIPLLESYNITYFNPVVDDWNESCQVIEDFHKEHDDYNLFVITNEMQGVFSIAEVVDLSNKKPNTTIFCVLREGFTKGQLKSLDATINLVKNNGAIVVDSIRDIASILNKKINEESEDIFVPDYDYVVEVRPDLPIDSKPENYNIPIVFLAGTIDMGNSENWQKKTIQTLDETLINCIVYNPRRDTCPSGNTEFERQVNWEQDKLIESDVIFMYIVGTSKSPITLLELGEFLTSEKLIVICEEDFYRYGNVRIMCERFNVPLFNSYEEGVEKLIDTLKNNIMEGYEDF</sequence>
<dbReference type="PANTHER" id="PTHR36300">
    <property type="entry name" value="RAW, ISOFORM A"/>
    <property type="match status" value="1"/>
</dbReference>
<accession>A0ABZ0Z1H0</accession>
<reference evidence="1 2" key="1">
    <citation type="submission" date="2023-11" db="EMBL/GenBank/DDBJ databases">
        <authorList>
            <person name="Cook R."/>
            <person name="Crisci M."/>
            <person name="Pye H."/>
            <person name="Adriaenssens E."/>
            <person name="Santini J."/>
        </authorList>
    </citation>
    <scope>NUCLEOTIDE SEQUENCE [LARGE SCALE GENOMIC DNA]</scope>
    <source>
        <strain evidence="1">Lak_Megaphage_RVC_JS4_GC31</strain>
    </source>
</reference>
<dbReference type="InterPro" id="IPR039470">
    <property type="entry name" value="Nuc_deoxyri_tr2"/>
</dbReference>
<dbReference type="Pfam" id="PF15891">
    <property type="entry name" value="Nuc_deoxyri_tr2"/>
    <property type="match status" value="2"/>
</dbReference>